<dbReference type="Gene3D" id="1.20.120.450">
    <property type="entry name" value="dinb family like domain"/>
    <property type="match status" value="1"/>
</dbReference>
<dbReference type="InterPro" id="IPR034660">
    <property type="entry name" value="DinB/YfiT-like"/>
</dbReference>
<sequence length="223" mass="23386">MHMRTIDSLAEADLVALDGQAVRASVELAARVRPADLSRPTPCLGWTVYGLLAHMTTQHYGFAAASRGEDDLALWRLRPLGDDPVGSYRTSAGHVMEAFAVGGVLERVFPLPEFGSGVAFPGRQAISFHFIDYVVHSWDLAKALGAEVTFPPDLLDAALAVARAVPDGRARREPGAAFAPALAWSGGSRMDEIVAALGRSPGWPEPAGAVAVLGTASTPSSSA</sequence>
<dbReference type="AlphaFoldDB" id="A0A8J3S9Q6"/>
<evidence type="ECO:0000313" key="3">
    <source>
        <dbReference type="Proteomes" id="UP000655044"/>
    </source>
</evidence>
<dbReference type="NCBIfam" id="TIGR03086">
    <property type="entry name" value="TIGR03086 family metal-binding protein"/>
    <property type="match status" value="1"/>
</dbReference>
<proteinExistence type="predicted"/>
<protein>
    <submittedName>
        <fullName evidence="2">TIGR03086 family protein</fullName>
    </submittedName>
</protein>
<gene>
    <name evidence="2" type="ORF">Pro02_70190</name>
</gene>
<accession>A0A8J3S9Q6</accession>
<keyword evidence="3" id="KW-1185">Reference proteome</keyword>
<organism evidence="2 3">
    <name type="scientific">Planobispora rosea</name>
    <dbReference type="NCBI Taxonomy" id="35762"/>
    <lineage>
        <taxon>Bacteria</taxon>
        <taxon>Bacillati</taxon>
        <taxon>Actinomycetota</taxon>
        <taxon>Actinomycetes</taxon>
        <taxon>Streptosporangiales</taxon>
        <taxon>Streptosporangiaceae</taxon>
        <taxon>Planobispora</taxon>
    </lineage>
</organism>
<dbReference type="InterPro" id="IPR024344">
    <property type="entry name" value="MDMPI_metal-binding"/>
</dbReference>
<dbReference type="Proteomes" id="UP000655044">
    <property type="component" value="Unassembled WGS sequence"/>
</dbReference>
<comment type="caution">
    <text evidence="2">The sequence shown here is derived from an EMBL/GenBank/DDBJ whole genome shotgun (WGS) entry which is preliminary data.</text>
</comment>
<dbReference type="Pfam" id="PF11716">
    <property type="entry name" value="MDMPI_N"/>
    <property type="match status" value="1"/>
</dbReference>
<dbReference type="OrthoDB" id="5185819at2"/>
<evidence type="ECO:0000259" key="1">
    <source>
        <dbReference type="Pfam" id="PF11716"/>
    </source>
</evidence>
<reference evidence="2" key="1">
    <citation type="submission" date="2021-01" db="EMBL/GenBank/DDBJ databases">
        <title>Whole genome shotgun sequence of Planobispora rosea NBRC 15558.</title>
        <authorList>
            <person name="Komaki H."/>
            <person name="Tamura T."/>
        </authorList>
    </citation>
    <scope>NUCLEOTIDE SEQUENCE</scope>
    <source>
        <strain evidence="2">NBRC 15558</strain>
    </source>
</reference>
<dbReference type="GO" id="GO:0046872">
    <property type="term" value="F:metal ion binding"/>
    <property type="evidence" value="ECO:0007669"/>
    <property type="project" value="InterPro"/>
</dbReference>
<dbReference type="SUPFAM" id="SSF109854">
    <property type="entry name" value="DinB/YfiT-like putative metalloenzymes"/>
    <property type="match status" value="1"/>
</dbReference>
<dbReference type="NCBIfam" id="TIGR03083">
    <property type="entry name" value="maleylpyruvate isomerase family mycothiol-dependent enzyme"/>
    <property type="match status" value="1"/>
</dbReference>
<dbReference type="EMBL" id="BOOI01000084">
    <property type="protein sequence ID" value="GIH88611.1"/>
    <property type="molecule type" value="Genomic_DNA"/>
</dbReference>
<feature type="domain" description="Mycothiol-dependent maleylpyruvate isomerase metal-binding" evidence="1">
    <location>
        <begin position="20"/>
        <end position="141"/>
    </location>
</feature>
<evidence type="ECO:0000313" key="2">
    <source>
        <dbReference type="EMBL" id="GIH88611.1"/>
    </source>
</evidence>
<name>A0A8J3S9Q6_PLARO</name>
<dbReference type="InterPro" id="IPR017520">
    <property type="entry name" value="CHP03086"/>
</dbReference>
<dbReference type="InterPro" id="IPR017517">
    <property type="entry name" value="Maleyloyr_isom"/>
</dbReference>